<dbReference type="Pfam" id="PF12680">
    <property type="entry name" value="SnoaL_2"/>
    <property type="match status" value="1"/>
</dbReference>
<evidence type="ECO:0000313" key="2">
    <source>
        <dbReference type="EMBL" id="MBR0673839.1"/>
    </source>
</evidence>
<dbReference type="EMBL" id="JAAEDM010000093">
    <property type="protein sequence ID" value="MBR0673839.1"/>
    <property type="molecule type" value="Genomic_DNA"/>
</dbReference>
<accession>A0A9X9X360</accession>
<proteinExistence type="predicted"/>
<reference evidence="2" key="1">
    <citation type="submission" date="2020-01" db="EMBL/GenBank/DDBJ databases">
        <authorList>
            <person name="Rat A."/>
        </authorList>
    </citation>
    <scope>NUCLEOTIDE SEQUENCE</scope>
    <source>
        <strain evidence="2">LMG 31231</strain>
    </source>
</reference>
<dbReference type="Proteomes" id="UP001138751">
    <property type="component" value="Unassembled WGS sequence"/>
</dbReference>
<sequence>MLRRALALAIPGGIIGHVSMANAQMGDHRQAIDALFRNFSEAYGRHDADAIGALFTEDAILMGPAPIVIGRQAIAQNYKGRFNQGFGNIGFQFQYYDPDGAWAAGTYTVSLPQAGGERLGNVTSIFRRQANALLIHVHTFNFRG</sequence>
<reference evidence="2" key="2">
    <citation type="journal article" date="2021" name="Syst. Appl. Microbiol.">
        <title>Roseomonas hellenica sp. nov., isolated from roots of wild-growing Alkanna tinctoria.</title>
        <authorList>
            <person name="Rat A."/>
            <person name="Naranjo H.D."/>
            <person name="Lebbe L."/>
            <person name="Cnockaert M."/>
            <person name="Krigas N."/>
            <person name="Grigoriadou K."/>
            <person name="Maloupa E."/>
            <person name="Willems A."/>
        </authorList>
    </citation>
    <scope>NUCLEOTIDE SEQUENCE</scope>
    <source>
        <strain evidence="2">LMG 31231</strain>
    </source>
</reference>
<comment type="caution">
    <text evidence="2">The sequence shown here is derived from an EMBL/GenBank/DDBJ whole genome shotgun (WGS) entry which is preliminary data.</text>
</comment>
<protein>
    <submittedName>
        <fullName evidence="2">Nuclear transport factor 2 family protein</fullName>
    </submittedName>
</protein>
<evidence type="ECO:0000259" key="1">
    <source>
        <dbReference type="Pfam" id="PF12680"/>
    </source>
</evidence>
<dbReference type="Gene3D" id="3.10.450.50">
    <property type="match status" value="1"/>
</dbReference>
<feature type="domain" description="SnoaL-like" evidence="1">
    <location>
        <begin position="37"/>
        <end position="128"/>
    </location>
</feature>
<keyword evidence="3" id="KW-1185">Reference proteome</keyword>
<dbReference type="InterPro" id="IPR037401">
    <property type="entry name" value="SnoaL-like"/>
</dbReference>
<dbReference type="InterPro" id="IPR032710">
    <property type="entry name" value="NTF2-like_dom_sf"/>
</dbReference>
<evidence type="ECO:0000313" key="3">
    <source>
        <dbReference type="Proteomes" id="UP001138751"/>
    </source>
</evidence>
<dbReference type="AlphaFoldDB" id="A0A9X9X360"/>
<dbReference type="RefSeq" id="WP_211864240.1">
    <property type="nucleotide sequence ID" value="NZ_JAAEDM010000093.1"/>
</dbReference>
<name>A0A9X9X360_9PROT</name>
<dbReference type="SUPFAM" id="SSF54427">
    <property type="entry name" value="NTF2-like"/>
    <property type="match status" value="1"/>
</dbReference>
<gene>
    <name evidence="2" type="ORF">GXW76_21895</name>
</gene>
<organism evidence="2 3">
    <name type="scientific">Neoroseomonas soli</name>
    <dbReference type="NCBI Taxonomy" id="1081025"/>
    <lineage>
        <taxon>Bacteria</taxon>
        <taxon>Pseudomonadati</taxon>
        <taxon>Pseudomonadota</taxon>
        <taxon>Alphaproteobacteria</taxon>
        <taxon>Acetobacterales</taxon>
        <taxon>Acetobacteraceae</taxon>
        <taxon>Neoroseomonas</taxon>
    </lineage>
</organism>